<dbReference type="SUPFAM" id="SSF160996">
    <property type="entry name" value="HI0933 insert domain-like"/>
    <property type="match status" value="1"/>
</dbReference>
<dbReference type="AlphaFoldDB" id="A0A1S8IU93"/>
<feature type="non-terminal residue" evidence="2">
    <location>
        <position position="1"/>
    </location>
</feature>
<comment type="caution">
    <text evidence="2">The sequence shown here is derived from an EMBL/GenBank/DDBJ whole genome shotgun (WGS) entry which is preliminary data.</text>
</comment>
<dbReference type="EMBL" id="MVGJ01001237">
    <property type="protein sequence ID" value="OOL58650.1"/>
    <property type="molecule type" value="Genomic_DNA"/>
</dbReference>
<evidence type="ECO:0000259" key="1">
    <source>
        <dbReference type="Pfam" id="PF22780"/>
    </source>
</evidence>
<protein>
    <recommendedName>
        <fullName evidence="1">RsdA/BaiN/AoA(So)-like insert domain-containing protein</fullName>
    </recommendedName>
</protein>
<accession>A0A1S8IU93</accession>
<feature type="domain" description="RsdA/BaiN/AoA(So)-like insert" evidence="1">
    <location>
        <begin position="1"/>
        <end position="73"/>
    </location>
</feature>
<sequence>VALDVFPTKSFEEVLKNVDYMIEEQPNKVAKNAFHSLIPERLLTFYLEKLAIEEVPAKQLTEKQRLSFVELLK</sequence>
<organism evidence="2 3">
    <name type="scientific">Enterococcus faecium</name>
    <name type="common">Streptococcus faecium</name>
    <dbReference type="NCBI Taxonomy" id="1352"/>
    <lineage>
        <taxon>Bacteria</taxon>
        <taxon>Bacillati</taxon>
        <taxon>Bacillota</taxon>
        <taxon>Bacilli</taxon>
        <taxon>Lactobacillales</taxon>
        <taxon>Enterococcaceae</taxon>
        <taxon>Enterococcus</taxon>
    </lineage>
</organism>
<gene>
    <name evidence="2" type="ORF">B1P95_21925</name>
</gene>
<dbReference type="InterPro" id="IPR055178">
    <property type="entry name" value="RsdA/BaiN/AoA(So)-like_dom"/>
</dbReference>
<dbReference type="Pfam" id="PF22780">
    <property type="entry name" value="HI0933_like_1st"/>
    <property type="match status" value="1"/>
</dbReference>
<evidence type="ECO:0000313" key="2">
    <source>
        <dbReference type="EMBL" id="OOL58650.1"/>
    </source>
</evidence>
<dbReference type="Proteomes" id="UP000191171">
    <property type="component" value="Unassembled WGS sequence"/>
</dbReference>
<dbReference type="InterPro" id="IPR023166">
    <property type="entry name" value="BaiN-like_dom_sf"/>
</dbReference>
<dbReference type="Gene3D" id="1.10.8.260">
    <property type="entry name" value="HI0933 insert domain-like"/>
    <property type="match status" value="1"/>
</dbReference>
<evidence type="ECO:0000313" key="3">
    <source>
        <dbReference type="Proteomes" id="UP000191171"/>
    </source>
</evidence>
<feature type="non-terminal residue" evidence="2">
    <location>
        <position position="73"/>
    </location>
</feature>
<name>A0A1S8IU93_ENTFC</name>
<reference evidence="2 3" key="1">
    <citation type="submission" date="2017-02" db="EMBL/GenBank/DDBJ databases">
        <title>Clonality and virulence of isolates of VRE in Hematopoietic Stem Cell Transplanted (HSCT) patients.</title>
        <authorList>
            <person name="Marchi A.P."/>
            <person name="Martins R.C."/>
            <person name="Marie S.K."/>
            <person name="Levin A.S."/>
            <person name="Costa S.F."/>
        </authorList>
    </citation>
    <scope>NUCLEOTIDE SEQUENCE [LARGE SCALE GENOMIC DNA]</scope>
    <source>
        <strain evidence="2 3">LIM1759</strain>
    </source>
</reference>
<proteinExistence type="predicted"/>